<dbReference type="PIRSF" id="PIRSF006268">
    <property type="entry name" value="ApbE"/>
    <property type="match status" value="1"/>
</dbReference>
<evidence type="ECO:0000256" key="9">
    <source>
        <dbReference type="ARBA" id="ARBA00048540"/>
    </source>
</evidence>
<dbReference type="Proteomes" id="UP000184226">
    <property type="component" value="Unassembled WGS sequence"/>
</dbReference>
<keyword evidence="12" id="KW-0732">Signal</keyword>
<evidence type="ECO:0000313" key="14">
    <source>
        <dbReference type="Proteomes" id="UP000184226"/>
    </source>
</evidence>
<proteinExistence type="inferred from homology"/>
<evidence type="ECO:0000256" key="2">
    <source>
        <dbReference type="ARBA" id="ARBA00016337"/>
    </source>
</evidence>
<keyword evidence="6 10" id="KW-0274">FAD</keyword>
<dbReference type="EMBL" id="FQXE01000005">
    <property type="protein sequence ID" value="SHH86030.1"/>
    <property type="molecule type" value="Genomic_DNA"/>
</dbReference>
<dbReference type="PANTHER" id="PTHR30040">
    <property type="entry name" value="THIAMINE BIOSYNTHESIS LIPOPROTEIN APBE"/>
    <property type="match status" value="1"/>
</dbReference>
<keyword evidence="7 10" id="KW-0460">Magnesium</keyword>
<gene>
    <name evidence="13" type="ORF">SAMN04488135_105220</name>
</gene>
<keyword evidence="14" id="KW-1185">Reference proteome</keyword>
<feature type="chain" id="PRO_5039906019" description="FAD:protein FMN transferase" evidence="12">
    <location>
        <begin position="24"/>
        <end position="337"/>
    </location>
</feature>
<comment type="cofactor">
    <cofactor evidence="11">
        <name>Mg(2+)</name>
        <dbReference type="ChEBI" id="CHEBI:18420"/>
    </cofactor>
    <cofactor evidence="11">
        <name>Mn(2+)</name>
        <dbReference type="ChEBI" id="CHEBI:29035"/>
    </cofactor>
    <text evidence="11">Magnesium. Can also use manganese.</text>
</comment>
<reference evidence="13 14" key="1">
    <citation type="submission" date="2016-11" db="EMBL/GenBank/DDBJ databases">
        <authorList>
            <person name="Jaros S."/>
            <person name="Januszkiewicz K."/>
            <person name="Wedrychowicz H."/>
        </authorList>
    </citation>
    <scope>NUCLEOTIDE SEQUENCE [LARGE SCALE GENOMIC DNA]</scope>
    <source>
        <strain evidence="13 14">CGMCC 1.10190</strain>
    </source>
</reference>
<dbReference type="InterPro" id="IPR003374">
    <property type="entry name" value="ApbE-like_sf"/>
</dbReference>
<evidence type="ECO:0000256" key="1">
    <source>
        <dbReference type="ARBA" id="ARBA00011955"/>
    </source>
</evidence>
<dbReference type="Pfam" id="PF02424">
    <property type="entry name" value="ApbE"/>
    <property type="match status" value="1"/>
</dbReference>
<evidence type="ECO:0000313" key="13">
    <source>
        <dbReference type="EMBL" id="SHH86030.1"/>
    </source>
</evidence>
<evidence type="ECO:0000256" key="3">
    <source>
        <dbReference type="ARBA" id="ARBA00022630"/>
    </source>
</evidence>
<dbReference type="EC" id="2.7.1.180" evidence="1 10"/>
<dbReference type="AlphaFoldDB" id="A0A1M5WEZ0"/>
<keyword evidence="13" id="KW-0449">Lipoprotein</keyword>
<evidence type="ECO:0000256" key="7">
    <source>
        <dbReference type="ARBA" id="ARBA00022842"/>
    </source>
</evidence>
<evidence type="ECO:0000256" key="4">
    <source>
        <dbReference type="ARBA" id="ARBA00022679"/>
    </source>
</evidence>
<name>A0A1M5WEZ0_9BURK</name>
<accession>A0A1M5WEZ0</accession>
<evidence type="ECO:0000256" key="5">
    <source>
        <dbReference type="ARBA" id="ARBA00022723"/>
    </source>
</evidence>
<dbReference type="OrthoDB" id="9778595at2"/>
<keyword evidence="3 10" id="KW-0285">Flavoprotein</keyword>
<dbReference type="Gene3D" id="3.10.520.10">
    <property type="entry name" value="ApbE-like domains"/>
    <property type="match status" value="1"/>
</dbReference>
<organism evidence="13 14">
    <name type="scientific">Pollutimonas bauzanensis</name>
    <dbReference type="NCBI Taxonomy" id="658167"/>
    <lineage>
        <taxon>Bacteria</taxon>
        <taxon>Pseudomonadati</taxon>
        <taxon>Pseudomonadota</taxon>
        <taxon>Betaproteobacteria</taxon>
        <taxon>Burkholderiales</taxon>
        <taxon>Alcaligenaceae</taxon>
        <taxon>Pollutimonas</taxon>
    </lineage>
</organism>
<evidence type="ECO:0000256" key="10">
    <source>
        <dbReference type="PIRNR" id="PIRNR006268"/>
    </source>
</evidence>
<dbReference type="InterPro" id="IPR006311">
    <property type="entry name" value="TAT_signal"/>
</dbReference>
<evidence type="ECO:0000256" key="11">
    <source>
        <dbReference type="PIRSR" id="PIRSR006268-2"/>
    </source>
</evidence>
<keyword evidence="5 10" id="KW-0479">Metal-binding</keyword>
<comment type="catalytic activity">
    <reaction evidence="9 10">
        <text>L-threonyl-[protein] + FAD = FMN-L-threonyl-[protein] + AMP + H(+)</text>
        <dbReference type="Rhea" id="RHEA:36847"/>
        <dbReference type="Rhea" id="RHEA-COMP:11060"/>
        <dbReference type="Rhea" id="RHEA-COMP:11061"/>
        <dbReference type="ChEBI" id="CHEBI:15378"/>
        <dbReference type="ChEBI" id="CHEBI:30013"/>
        <dbReference type="ChEBI" id="CHEBI:57692"/>
        <dbReference type="ChEBI" id="CHEBI:74257"/>
        <dbReference type="ChEBI" id="CHEBI:456215"/>
        <dbReference type="EC" id="2.7.1.180"/>
    </reaction>
</comment>
<evidence type="ECO:0000256" key="8">
    <source>
        <dbReference type="ARBA" id="ARBA00031306"/>
    </source>
</evidence>
<dbReference type="PROSITE" id="PS51318">
    <property type="entry name" value="TAT"/>
    <property type="match status" value="1"/>
</dbReference>
<keyword evidence="4 10" id="KW-0808">Transferase</keyword>
<protein>
    <recommendedName>
        <fullName evidence="2 10">FAD:protein FMN transferase</fullName>
        <ecNumber evidence="1 10">2.7.1.180</ecNumber>
    </recommendedName>
    <alternativeName>
        <fullName evidence="8 10">Flavin transferase</fullName>
    </alternativeName>
</protein>
<feature type="binding site" evidence="11">
    <location>
        <position position="301"/>
    </location>
    <ligand>
        <name>Mg(2+)</name>
        <dbReference type="ChEBI" id="CHEBI:18420"/>
    </ligand>
</feature>
<dbReference type="SUPFAM" id="SSF143631">
    <property type="entry name" value="ApbE-like"/>
    <property type="match status" value="1"/>
</dbReference>
<sequence length="337" mass="35787">MKSLPSRRRFIGIIAAASGLAMAPGALRHALASVSPPAPSASWRGIALGADAQLHIYHSDPATAQALIAQSLAEVRRLEKVFSLYREDSALFVLNRQGYLDNPPADLLRLLSESQYFSELTGGAFDPTVQPLWNLYAGHFSRADADPDGPGGAAIARALALVGHDGLALDPAQIRYRRAGMGLTLNGIAQGYITDRVAQLLHNAGLDRALVDMGEIRGLDSRAAGAPWRVGLADPEHPERTFETVELRNQALATSGGYGTTLDAAGRFTHIFDPKTGLDQPRYRSVSVMAQQATAADALSTAFSTMTLAQAAPVIKKLGVQAWFVLPDGSRKVLGGA</sequence>
<dbReference type="PANTHER" id="PTHR30040:SF2">
    <property type="entry name" value="FAD:PROTEIN FMN TRANSFERASE"/>
    <property type="match status" value="1"/>
</dbReference>
<feature type="binding site" evidence="11">
    <location>
        <position position="297"/>
    </location>
    <ligand>
        <name>Mg(2+)</name>
        <dbReference type="ChEBI" id="CHEBI:18420"/>
    </ligand>
</feature>
<dbReference type="InterPro" id="IPR024932">
    <property type="entry name" value="ApbE"/>
</dbReference>
<dbReference type="GO" id="GO:0016740">
    <property type="term" value="F:transferase activity"/>
    <property type="evidence" value="ECO:0007669"/>
    <property type="project" value="UniProtKB-UniRule"/>
</dbReference>
<dbReference type="RefSeq" id="WP_073103316.1">
    <property type="nucleotide sequence ID" value="NZ_FQXE01000005.1"/>
</dbReference>
<feature type="binding site" evidence="11">
    <location>
        <position position="187"/>
    </location>
    <ligand>
        <name>Mg(2+)</name>
        <dbReference type="ChEBI" id="CHEBI:18420"/>
    </ligand>
</feature>
<evidence type="ECO:0000256" key="6">
    <source>
        <dbReference type="ARBA" id="ARBA00022827"/>
    </source>
</evidence>
<comment type="similarity">
    <text evidence="10">Belongs to the ApbE family.</text>
</comment>
<dbReference type="GO" id="GO:0046872">
    <property type="term" value="F:metal ion binding"/>
    <property type="evidence" value="ECO:0007669"/>
    <property type="project" value="UniProtKB-UniRule"/>
</dbReference>
<feature type="signal peptide" evidence="12">
    <location>
        <begin position="1"/>
        <end position="23"/>
    </location>
</feature>
<evidence type="ECO:0000256" key="12">
    <source>
        <dbReference type="SAM" id="SignalP"/>
    </source>
</evidence>
<dbReference type="STRING" id="658167.SAMN04488135_105220"/>